<dbReference type="InterPro" id="IPR018392">
    <property type="entry name" value="LysM"/>
</dbReference>
<comment type="caution">
    <text evidence="2">The sequence shown here is derived from an EMBL/GenBank/DDBJ whole genome shotgun (WGS) entry which is preliminary data.</text>
</comment>
<dbReference type="PROSITE" id="PS51782">
    <property type="entry name" value="LYSM"/>
    <property type="match status" value="1"/>
</dbReference>
<dbReference type="EMBL" id="RWIU01000003">
    <property type="protein sequence ID" value="RSK43446.1"/>
    <property type="molecule type" value="Genomic_DNA"/>
</dbReference>
<keyword evidence="3" id="KW-1185">Reference proteome</keyword>
<organism evidence="2 3">
    <name type="scientific">Hymenobacter perfusus</name>
    <dbReference type="NCBI Taxonomy" id="1236770"/>
    <lineage>
        <taxon>Bacteria</taxon>
        <taxon>Pseudomonadati</taxon>
        <taxon>Bacteroidota</taxon>
        <taxon>Cytophagia</taxon>
        <taxon>Cytophagales</taxon>
        <taxon>Hymenobacteraceae</taxon>
        <taxon>Hymenobacter</taxon>
    </lineage>
</organism>
<accession>A0A3R9NBP5</accession>
<dbReference type="CDD" id="cd00118">
    <property type="entry name" value="LysM"/>
    <property type="match status" value="1"/>
</dbReference>
<dbReference type="OrthoDB" id="9815939at2"/>
<dbReference type="InterPro" id="IPR045361">
    <property type="entry name" value="CIS_tube_prot_N"/>
</dbReference>
<sequence>MTLVKMVLQSYENEQFTTKGADSYTVFLNPESFSHTYSIAYSKTETLGQNGQAPKFKAIGDEEVSFDLLLDGTGAVEGKVLDVGKDIKKLRNVVLEYQGKLHSPYYVQLSWSNLLFNCRLTKFDISYTLFKPDGSPLRAKVSLTFVGFTDPATLAKQADKQSSDLTHHHRVQAGDTLPTLCHRIYGKPDYYIQVARRNDLINFRRLEPGSVLVFPPLV</sequence>
<protein>
    <recommendedName>
        <fullName evidence="1">LysM domain-containing protein</fullName>
    </recommendedName>
</protein>
<dbReference type="Proteomes" id="UP000270291">
    <property type="component" value="Unassembled WGS sequence"/>
</dbReference>
<dbReference type="AlphaFoldDB" id="A0A3R9NBP5"/>
<evidence type="ECO:0000313" key="3">
    <source>
        <dbReference type="Proteomes" id="UP000270291"/>
    </source>
</evidence>
<reference evidence="2 3" key="1">
    <citation type="submission" date="2018-12" db="EMBL/GenBank/DDBJ databases">
        <authorList>
            <person name="Feng G."/>
            <person name="Zhu H."/>
        </authorList>
    </citation>
    <scope>NUCLEOTIDE SEQUENCE [LARGE SCALE GENOMIC DNA]</scope>
    <source>
        <strain evidence="2 3">LMG 26000</strain>
    </source>
</reference>
<name>A0A3R9NBP5_9BACT</name>
<evidence type="ECO:0000313" key="2">
    <source>
        <dbReference type="EMBL" id="RSK43446.1"/>
    </source>
</evidence>
<gene>
    <name evidence="2" type="ORF">EI293_11160</name>
</gene>
<proteinExistence type="predicted"/>
<dbReference type="RefSeq" id="WP_125437610.1">
    <property type="nucleotide sequence ID" value="NZ_RWIU01000003.1"/>
</dbReference>
<evidence type="ECO:0000259" key="1">
    <source>
        <dbReference type="PROSITE" id="PS51782"/>
    </source>
</evidence>
<feature type="domain" description="LysM" evidence="1">
    <location>
        <begin position="167"/>
        <end position="214"/>
    </location>
</feature>
<dbReference type="Pfam" id="PF19266">
    <property type="entry name" value="CIS_tube"/>
    <property type="match status" value="1"/>
</dbReference>